<accession>A0A7R8UQC3</accession>
<dbReference type="EMBL" id="LR899011">
    <property type="protein sequence ID" value="CAD7085064.1"/>
    <property type="molecule type" value="Genomic_DNA"/>
</dbReference>
<sequence>MGTLKTLFLAILLVGARSLYVKGDYLGQINGDLVTSWNNIWNHFWKPTGKGGDVAAEKDDFDELQALSLIPTIIDLYRNDLLFESEKAVFSQIYGSLWFMIDREVFRGPETQIDPLMKIILDIVKLLNSGEPFNLREQPNTRKISIRKSEDPSQRLLKMVATFAQRMIPVKQRGNNRQLIRPQIVQLQSDKRNIGSDERSVSLLRSLREDSIPTYEYSEHYEYDAGSPMKERIMMLVNPGVN</sequence>
<name>A0A7R8UQC3_HERIL</name>
<evidence type="ECO:0000313" key="2">
    <source>
        <dbReference type="EMBL" id="CAD7085064.1"/>
    </source>
</evidence>
<reference evidence="2 3" key="1">
    <citation type="submission" date="2020-11" db="EMBL/GenBank/DDBJ databases">
        <authorList>
            <person name="Wallbank WR R."/>
            <person name="Pardo Diaz C."/>
            <person name="Kozak K."/>
            <person name="Martin S."/>
            <person name="Jiggins C."/>
            <person name="Moest M."/>
            <person name="Warren A I."/>
            <person name="Generalovic N T."/>
            <person name="Byers J.R.P. K."/>
            <person name="Montejo-Kovacevich G."/>
            <person name="Yen C E."/>
        </authorList>
    </citation>
    <scope>NUCLEOTIDE SEQUENCE [LARGE SCALE GENOMIC DNA]</scope>
</reference>
<protein>
    <submittedName>
        <fullName evidence="2">Uncharacterized protein</fullName>
    </submittedName>
</protein>
<keyword evidence="1" id="KW-0732">Signal</keyword>
<dbReference type="InParanoid" id="A0A7R8UQC3"/>
<dbReference type="AlphaFoldDB" id="A0A7R8UQC3"/>
<gene>
    <name evidence="2" type="ORF">HERILL_LOCUS7930</name>
</gene>
<evidence type="ECO:0000256" key="1">
    <source>
        <dbReference type="SAM" id="SignalP"/>
    </source>
</evidence>
<keyword evidence="3" id="KW-1185">Reference proteome</keyword>
<feature type="signal peptide" evidence="1">
    <location>
        <begin position="1"/>
        <end position="18"/>
    </location>
</feature>
<feature type="chain" id="PRO_5031344809" evidence="1">
    <location>
        <begin position="19"/>
        <end position="242"/>
    </location>
</feature>
<dbReference type="Proteomes" id="UP000594454">
    <property type="component" value="Chromosome 3"/>
</dbReference>
<evidence type="ECO:0000313" key="3">
    <source>
        <dbReference type="Proteomes" id="UP000594454"/>
    </source>
</evidence>
<proteinExistence type="predicted"/>
<organism evidence="2 3">
    <name type="scientific">Hermetia illucens</name>
    <name type="common">Black soldier fly</name>
    <dbReference type="NCBI Taxonomy" id="343691"/>
    <lineage>
        <taxon>Eukaryota</taxon>
        <taxon>Metazoa</taxon>
        <taxon>Ecdysozoa</taxon>
        <taxon>Arthropoda</taxon>
        <taxon>Hexapoda</taxon>
        <taxon>Insecta</taxon>
        <taxon>Pterygota</taxon>
        <taxon>Neoptera</taxon>
        <taxon>Endopterygota</taxon>
        <taxon>Diptera</taxon>
        <taxon>Brachycera</taxon>
        <taxon>Stratiomyomorpha</taxon>
        <taxon>Stratiomyidae</taxon>
        <taxon>Hermetiinae</taxon>
        <taxon>Hermetia</taxon>
    </lineage>
</organism>